<evidence type="ECO:0000256" key="6">
    <source>
        <dbReference type="ARBA" id="ARBA00023004"/>
    </source>
</evidence>
<keyword evidence="6" id="KW-0408">Iron</keyword>
<dbReference type="PRINTS" id="PR00463">
    <property type="entry name" value="EP450I"/>
</dbReference>
<dbReference type="PRINTS" id="PR00385">
    <property type="entry name" value="P450"/>
</dbReference>
<keyword evidence="3" id="KW-0349">Heme</keyword>
<keyword evidence="7" id="KW-0503">Monooxygenase</keyword>
<dbReference type="InterPro" id="IPR001128">
    <property type="entry name" value="Cyt_P450"/>
</dbReference>
<evidence type="ECO:0000313" key="9">
    <source>
        <dbReference type="Proteomes" id="UP001408356"/>
    </source>
</evidence>
<dbReference type="Gene3D" id="3.30.1330.40">
    <property type="entry name" value="RutC-like"/>
    <property type="match status" value="1"/>
</dbReference>
<dbReference type="PANTHER" id="PTHR24305">
    <property type="entry name" value="CYTOCHROME P450"/>
    <property type="match status" value="1"/>
</dbReference>
<dbReference type="Pfam" id="PF01042">
    <property type="entry name" value="Ribonuc_L-PSP"/>
    <property type="match status" value="1"/>
</dbReference>
<evidence type="ECO:0000256" key="4">
    <source>
        <dbReference type="ARBA" id="ARBA00022723"/>
    </source>
</evidence>
<dbReference type="Gene3D" id="1.10.630.10">
    <property type="entry name" value="Cytochrome P450"/>
    <property type="match status" value="1"/>
</dbReference>
<keyword evidence="5" id="KW-0560">Oxidoreductase</keyword>
<dbReference type="EMBL" id="JARVKF010000449">
    <property type="protein sequence ID" value="KAK9412796.1"/>
    <property type="molecule type" value="Genomic_DNA"/>
</dbReference>
<comment type="cofactor">
    <cofactor evidence="1">
        <name>heme</name>
        <dbReference type="ChEBI" id="CHEBI:30413"/>
    </cofactor>
</comment>
<evidence type="ECO:0000256" key="5">
    <source>
        <dbReference type="ARBA" id="ARBA00023002"/>
    </source>
</evidence>
<evidence type="ECO:0000256" key="2">
    <source>
        <dbReference type="ARBA" id="ARBA00005179"/>
    </source>
</evidence>
<comment type="caution">
    <text evidence="8">The sequence shown here is derived from an EMBL/GenBank/DDBJ whole genome shotgun (WGS) entry which is preliminary data.</text>
</comment>
<comment type="pathway">
    <text evidence="2">Secondary metabolite biosynthesis.</text>
</comment>
<dbReference type="SUPFAM" id="SSF48264">
    <property type="entry name" value="Cytochrome P450"/>
    <property type="match status" value="1"/>
</dbReference>
<name>A0ABR2UEN4_9PEZI</name>
<organism evidence="8 9">
    <name type="scientific">Seiridium unicorne</name>
    <dbReference type="NCBI Taxonomy" id="138068"/>
    <lineage>
        <taxon>Eukaryota</taxon>
        <taxon>Fungi</taxon>
        <taxon>Dikarya</taxon>
        <taxon>Ascomycota</taxon>
        <taxon>Pezizomycotina</taxon>
        <taxon>Sordariomycetes</taxon>
        <taxon>Xylariomycetidae</taxon>
        <taxon>Amphisphaeriales</taxon>
        <taxon>Sporocadaceae</taxon>
        <taxon>Seiridium</taxon>
    </lineage>
</organism>
<dbReference type="InterPro" id="IPR006175">
    <property type="entry name" value="YjgF/YER057c/UK114"/>
</dbReference>
<dbReference type="PANTHER" id="PTHR24305:SF107">
    <property type="entry name" value="P450, PUTATIVE (EUROFUNG)-RELATED"/>
    <property type="match status" value="1"/>
</dbReference>
<keyword evidence="9" id="KW-1185">Reference proteome</keyword>
<dbReference type="InterPro" id="IPR035959">
    <property type="entry name" value="RutC-like_sf"/>
</dbReference>
<evidence type="ECO:0000256" key="7">
    <source>
        <dbReference type="ARBA" id="ARBA00023033"/>
    </source>
</evidence>
<reference evidence="8 9" key="1">
    <citation type="journal article" date="2024" name="J. Plant Pathol.">
        <title>Sequence and assembly of the genome of Seiridium unicorne, isolate CBS 538.82, causal agent of cypress canker disease.</title>
        <authorList>
            <person name="Scali E."/>
            <person name="Rocca G.D."/>
            <person name="Danti R."/>
            <person name="Garbelotto M."/>
            <person name="Barberini S."/>
            <person name="Baroncelli R."/>
            <person name="Emiliani G."/>
        </authorList>
    </citation>
    <scope>NUCLEOTIDE SEQUENCE [LARGE SCALE GENOMIC DNA]</scope>
    <source>
        <strain evidence="8 9">BM-138-508</strain>
    </source>
</reference>
<dbReference type="InterPro" id="IPR002401">
    <property type="entry name" value="Cyt_P450_E_grp-I"/>
</dbReference>
<protein>
    <submittedName>
        <fullName evidence="8">Cytochrome P450</fullName>
    </submittedName>
</protein>
<dbReference type="InterPro" id="IPR036396">
    <property type="entry name" value="Cyt_P450_sf"/>
</dbReference>
<dbReference type="Proteomes" id="UP001408356">
    <property type="component" value="Unassembled WGS sequence"/>
</dbReference>
<accession>A0ABR2UEN4</accession>
<dbReference type="InterPro" id="IPR050121">
    <property type="entry name" value="Cytochrome_P450_monoxygenase"/>
</dbReference>
<evidence type="ECO:0000256" key="1">
    <source>
        <dbReference type="ARBA" id="ARBA00001971"/>
    </source>
</evidence>
<keyword evidence="4" id="KW-0479">Metal-binding</keyword>
<dbReference type="SUPFAM" id="SSF55298">
    <property type="entry name" value="YjgF-like"/>
    <property type="match status" value="1"/>
</dbReference>
<evidence type="ECO:0000256" key="3">
    <source>
        <dbReference type="ARBA" id="ARBA00022617"/>
    </source>
</evidence>
<proteinExistence type="predicted"/>
<evidence type="ECO:0000313" key="8">
    <source>
        <dbReference type="EMBL" id="KAK9412796.1"/>
    </source>
</evidence>
<dbReference type="Pfam" id="PF00067">
    <property type="entry name" value="p450"/>
    <property type="match status" value="1"/>
</dbReference>
<sequence>MTSKLAGHLQIASELTTLFPPGIHAQTWAEYIRIKWNLPDVFYVDFRPFGPLTLYIADPVTASQFVTTGQSLPKNHLAKEFLDKFLGDNNMVSLEGARWKAVRSIFNPGFSLTNIMTLTDVIVDASLTFCDVIRSKADSGELFELEDYLTRLTIEIIGKAVLDAEMPAQRQVHPITKLFRDRVKMMPPSDAVFPWQAVDLLRPLKLWLNGRRLDSEISKELDKKIQRRAKQLTAEEKEGGKAAKRRSVVDLALDAYEKETSAARNTKVRILKPKDMPEDFRVDITDSVKTFIFAGHDTTSSTLCWASYLLHKHPEVFTKLKAELDAHLPSSLEETAAKIKEDPYIVNKLEYTNAVIKETLRVFPPASTVRGSIPDGYIIEPTTQQKIPMIAKAVIWPVAHMIHRNKRFFPEPLKFVPERFIQSQTPYPDSELFTEAGKDAFRPFEKGPRNCIGQELAMLEGRVILALIAREFDFVLEYPGEEADVRFPEPENMVEEFSEKTEYGRAIRDGTRKRDRVEGHRPFQLLLGAAKPDGGCPGRIYYRKNYDYKTGKISSDVVEQAEQTFRNIEAALSEGGATTNEIVRVRYILPAREDFQKCWPVLRRWLRDARPAATMIVSGLLDEAMKIEIEVTARKGSARMKTGESPALA</sequence>
<gene>
    <name evidence="8" type="ORF">SUNI508_12395</name>
</gene>